<dbReference type="InterPro" id="IPR029063">
    <property type="entry name" value="SAM-dependent_MTases_sf"/>
</dbReference>
<feature type="domain" description="Methyltransferase type 11" evidence="4">
    <location>
        <begin position="51"/>
        <end position="143"/>
    </location>
</feature>
<proteinExistence type="inferred from homology"/>
<evidence type="ECO:0000313" key="6">
    <source>
        <dbReference type="Proteomes" id="UP001629113"/>
    </source>
</evidence>
<dbReference type="EMBL" id="JBFCZG010000011">
    <property type="protein sequence ID" value="KAL3417268.1"/>
    <property type="molecule type" value="Genomic_DNA"/>
</dbReference>
<reference evidence="5 6" key="1">
    <citation type="submission" date="2024-06" db="EMBL/GenBank/DDBJ databases">
        <title>Complete genome of Phlyctema vagabunda strain 19-DSS-EL-015.</title>
        <authorList>
            <person name="Fiorenzani C."/>
        </authorList>
    </citation>
    <scope>NUCLEOTIDE SEQUENCE [LARGE SCALE GENOMIC DNA]</scope>
    <source>
        <strain evidence="5 6">19-DSS-EL-015</strain>
    </source>
</reference>
<dbReference type="InterPro" id="IPR051052">
    <property type="entry name" value="Diverse_substrate_MTase"/>
</dbReference>
<dbReference type="PANTHER" id="PTHR44942">
    <property type="entry name" value="METHYLTRANSF_11 DOMAIN-CONTAINING PROTEIN"/>
    <property type="match status" value="1"/>
</dbReference>
<sequence length="290" mass="32752">MTSNFILATQAATGFSEAEKYDKHRPSYPVEAVEKLLSHLNVSGVQNAKIVDLACGTGKFTEALAMRPEEYEVIGVEPHESMRETLIKKNLGNRLNVLDGEAGNIPVGEGWADALVAAQAFHWFANEESLRDIHRVLTPGGTFGMIWNAEDYNGMKDWEPTTKWEEKLKVIVNGLDDGLSRFRDGDWKKVFEDQQKTSPLQALKDTFMHQLPQFSLPLGEESVGWTVWLSEQAIWDRYSTLSHIANTRGSQREQIHRDVFDAFKGDDVERNEKGEIAVHGVTYLAWTSRV</sequence>
<protein>
    <submittedName>
        <fullName evidence="5">Methyltransferase C25B8.09</fullName>
    </submittedName>
</protein>
<gene>
    <name evidence="5" type="ORF">PVAG01_11268</name>
</gene>
<keyword evidence="2 5" id="KW-0489">Methyltransferase</keyword>
<evidence type="ECO:0000256" key="3">
    <source>
        <dbReference type="ARBA" id="ARBA00022679"/>
    </source>
</evidence>
<evidence type="ECO:0000313" key="5">
    <source>
        <dbReference type="EMBL" id="KAL3417268.1"/>
    </source>
</evidence>
<dbReference type="Proteomes" id="UP001629113">
    <property type="component" value="Unassembled WGS sequence"/>
</dbReference>
<dbReference type="GO" id="GO:0008168">
    <property type="term" value="F:methyltransferase activity"/>
    <property type="evidence" value="ECO:0007669"/>
    <property type="project" value="UniProtKB-KW"/>
</dbReference>
<dbReference type="CDD" id="cd02440">
    <property type="entry name" value="AdoMet_MTases"/>
    <property type="match status" value="1"/>
</dbReference>
<keyword evidence="6" id="KW-1185">Reference proteome</keyword>
<name>A0ABR4P1U5_9HELO</name>
<dbReference type="Gene3D" id="3.40.50.150">
    <property type="entry name" value="Vaccinia Virus protein VP39"/>
    <property type="match status" value="1"/>
</dbReference>
<dbReference type="SUPFAM" id="SSF53335">
    <property type="entry name" value="S-adenosyl-L-methionine-dependent methyltransferases"/>
    <property type="match status" value="1"/>
</dbReference>
<evidence type="ECO:0000256" key="2">
    <source>
        <dbReference type="ARBA" id="ARBA00022603"/>
    </source>
</evidence>
<keyword evidence="3" id="KW-0808">Transferase</keyword>
<comment type="similarity">
    <text evidence="1">Belongs to the methyltransferase superfamily.</text>
</comment>
<accession>A0ABR4P1U5</accession>
<dbReference type="Pfam" id="PF08241">
    <property type="entry name" value="Methyltransf_11"/>
    <property type="match status" value="1"/>
</dbReference>
<dbReference type="InterPro" id="IPR013216">
    <property type="entry name" value="Methyltransf_11"/>
</dbReference>
<evidence type="ECO:0000256" key="1">
    <source>
        <dbReference type="ARBA" id="ARBA00008361"/>
    </source>
</evidence>
<evidence type="ECO:0000259" key="4">
    <source>
        <dbReference type="Pfam" id="PF08241"/>
    </source>
</evidence>
<dbReference type="GO" id="GO:0032259">
    <property type="term" value="P:methylation"/>
    <property type="evidence" value="ECO:0007669"/>
    <property type="project" value="UniProtKB-KW"/>
</dbReference>
<comment type="caution">
    <text evidence="5">The sequence shown here is derived from an EMBL/GenBank/DDBJ whole genome shotgun (WGS) entry which is preliminary data.</text>
</comment>
<dbReference type="PANTHER" id="PTHR44942:SF4">
    <property type="entry name" value="METHYLTRANSFERASE TYPE 11 DOMAIN-CONTAINING PROTEIN"/>
    <property type="match status" value="1"/>
</dbReference>
<organism evidence="5 6">
    <name type="scientific">Phlyctema vagabunda</name>
    <dbReference type="NCBI Taxonomy" id="108571"/>
    <lineage>
        <taxon>Eukaryota</taxon>
        <taxon>Fungi</taxon>
        <taxon>Dikarya</taxon>
        <taxon>Ascomycota</taxon>
        <taxon>Pezizomycotina</taxon>
        <taxon>Leotiomycetes</taxon>
        <taxon>Helotiales</taxon>
        <taxon>Dermateaceae</taxon>
        <taxon>Phlyctema</taxon>
    </lineage>
</organism>